<comment type="caution">
    <text evidence="1">The sequence shown here is derived from an EMBL/GenBank/DDBJ whole genome shotgun (WGS) entry which is preliminary data.</text>
</comment>
<dbReference type="Proteomes" id="UP001347796">
    <property type="component" value="Unassembled WGS sequence"/>
</dbReference>
<accession>A0AAN8JMB2</accession>
<keyword evidence="2" id="KW-1185">Reference proteome</keyword>
<proteinExistence type="predicted"/>
<evidence type="ECO:0000313" key="2">
    <source>
        <dbReference type="Proteomes" id="UP001347796"/>
    </source>
</evidence>
<organism evidence="1 2">
    <name type="scientific">Patella caerulea</name>
    <name type="common">Rayed Mediterranean limpet</name>
    <dbReference type="NCBI Taxonomy" id="87958"/>
    <lineage>
        <taxon>Eukaryota</taxon>
        <taxon>Metazoa</taxon>
        <taxon>Spiralia</taxon>
        <taxon>Lophotrochozoa</taxon>
        <taxon>Mollusca</taxon>
        <taxon>Gastropoda</taxon>
        <taxon>Patellogastropoda</taxon>
        <taxon>Patelloidea</taxon>
        <taxon>Patellidae</taxon>
        <taxon>Patella</taxon>
    </lineage>
</organism>
<dbReference type="AlphaFoldDB" id="A0AAN8JMB2"/>
<reference evidence="1 2" key="1">
    <citation type="submission" date="2024-01" db="EMBL/GenBank/DDBJ databases">
        <title>The genome of the rayed Mediterranean limpet Patella caerulea (Linnaeus, 1758).</title>
        <authorList>
            <person name="Anh-Thu Weber A."/>
            <person name="Halstead-Nussloch G."/>
        </authorList>
    </citation>
    <scope>NUCLEOTIDE SEQUENCE [LARGE SCALE GENOMIC DNA]</scope>
    <source>
        <strain evidence="1">AATW-2023a</strain>
        <tissue evidence="1">Whole specimen</tissue>
    </source>
</reference>
<name>A0AAN8JMB2_PATCE</name>
<sequence length="184" mass="21415">MTADRDTRAMDMARYRNKTQQMLLEKKRTRLETELKHRSTKIDSELIEFHEFMKSIDSVNSLTTVICPRGLSDNEREKYRQIKRGSLPSISLKEFDTHMNAYKRKMACHRHGFEKSPNIVDVDRYHFCAPLNKHKHVMREALGRATSGDLGHKQPPHELSGAFNRSAKIEAKTSKCMNNSIQRL</sequence>
<protein>
    <submittedName>
        <fullName evidence="1">Uncharacterized protein</fullName>
    </submittedName>
</protein>
<dbReference type="EMBL" id="JAZGQO010000008">
    <property type="protein sequence ID" value="KAK6178746.1"/>
    <property type="molecule type" value="Genomic_DNA"/>
</dbReference>
<evidence type="ECO:0000313" key="1">
    <source>
        <dbReference type="EMBL" id="KAK6178746.1"/>
    </source>
</evidence>
<gene>
    <name evidence="1" type="ORF">SNE40_011259</name>
</gene>